<dbReference type="EMBL" id="OZ019894">
    <property type="protein sequence ID" value="CAK9216603.1"/>
    <property type="molecule type" value="Genomic_DNA"/>
</dbReference>
<proteinExistence type="predicted"/>
<name>A0ABP0UAQ5_9BRYO</name>
<evidence type="ECO:0000256" key="1">
    <source>
        <dbReference type="SAM" id="MobiDB-lite"/>
    </source>
</evidence>
<evidence type="ECO:0000313" key="2">
    <source>
        <dbReference type="EMBL" id="CAK9216603.1"/>
    </source>
</evidence>
<accession>A0ABP0UAQ5</accession>
<gene>
    <name evidence="2" type="ORF">CSSPTR1EN2_LOCUS13553</name>
</gene>
<sequence>MASVAYASAAYSAAGGKQRRSTLSKRGQLKVATKQRRPLPKRGQVKAAIFASCFKTLGRVLRLEVSCVPDGASGGACCGFGPLAFQKELPVEEELKSQMEECELLLLR</sequence>
<keyword evidence="3" id="KW-1185">Reference proteome</keyword>
<protein>
    <submittedName>
        <fullName evidence="2">Uncharacterized protein</fullName>
    </submittedName>
</protein>
<feature type="region of interest" description="Disordered" evidence="1">
    <location>
        <begin position="1"/>
        <end position="40"/>
    </location>
</feature>
<dbReference type="Proteomes" id="UP001497512">
    <property type="component" value="Chromosome 2"/>
</dbReference>
<organism evidence="2 3">
    <name type="scientific">Sphagnum troendelagicum</name>
    <dbReference type="NCBI Taxonomy" id="128251"/>
    <lineage>
        <taxon>Eukaryota</taxon>
        <taxon>Viridiplantae</taxon>
        <taxon>Streptophyta</taxon>
        <taxon>Embryophyta</taxon>
        <taxon>Bryophyta</taxon>
        <taxon>Sphagnophytina</taxon>
        <taxon>Sphagnopsida</taxon>
        <taxon>Sphagnales</taxon>
        <taxon>Sphagnaceae</taxon>
        <taxon>Sphagnum</taxon>
    </lineage>
</organism>
<evidence type="ECO:0000313" key="3">
    <source>
        <dbReference type="Proteomes" id="UP001497512"/>
    </source>
</evidence>
<feature type="compositionally biased region" description="Low complexity" evidence="1">
    <location>
        <begin position="1"/>
        <end position="14"/>
    </location>
</feature>
<reference evidence="2" key="1">
    <citation type="submission" date="2024-02" db="EMBL/GenBank/DDBJ databases">
        <authorList>
            <consortium name="ELIXIR-Norway"/>
            <consortium name="Elixir Norway"/>
        </authorList>
    </citation>
    <scope>NUCLEOTIDE SEQUENCE</scope>
</reference>